<dbReference type="InterPro" id="IPR036291">
    <property type="entry name" value="NAD(P)-bd_dom_sf"/>
</dbReference>
<dbReference type="Proteomes" id="UP000800200">
    <property type="component" value="Unassembled WGS sequence"/>
</dbReference>
<proteinExistence type="inferred from homology"/>
<evidence type="ECO:0000256" key="1">
    <source>
        <dbReference type="ARBA" id="ARBA00000083"/>
    </source>
</evidence>
<dbReference type="EMBL" id="ML994637">
    <property type="protein sequence ID" value="KAF2184544.1"/>
    <property type="molecule type" value="Genomic_DNA"/>
</dbReference>
<dbReference type="OrthoDB" id="9402762at2759"/>
<evidence type="ECO:0000256" key="2">
    <source>
        <dbReference type="ARBA" id="ARBA00001911"/>
    </source>
</evidence>
<comment type="pathway">
    <text evidence="4">Carbohydrate metabolism; hexose metabolism.</text>
</comment>
<evidence type="ECO:0000256" key="11">
    <source>
        <dbReference type="RuleBase" id="RU366046"/>
    </source>
</evidence>
<comment type="similarity">
    <text evidence="10">In the C-terminal section; belongs to the aldose epimerase family.</text>
</comment>
<dbReference type="InterPro" id="IPR005886">
    <property type="entry name" value="UDP_G4E"/>
</dbReference>
<keyword evidence="14" id="KW-1185">Reference proteome</keyword>
<comment type="pathway">
    <text evidence="3 11">Carbohydrate metabolism; galactose metabolism.</text>
</comment>
<name>A0A6A6DYA1_9PEZI</name>
<comment type="cofactor">
    <cofactor evidence="2 11">
        <name>NAD(+)</name>
        <dbReference type="ChEBI" id="CHEBI:57540"/>
    </cofactor>
</comment>
<dbReference type="Gene3D" id="3.40.50.720">
    <property type="entry name" value="NAD(P)-binding Rossmann-like Domain"/>
    <property type="match status" value="1"/>
</dbReference>
<reference evidence="13" key="1">
    <citation type="journal article" date="2020" name="Stud. Mycol.">
        <title>101 Dothideomycetes genomes: a test case for predicting lifestyles and emergence of pathogens.</title>
        <authorList>
            <person name="Haridas S."/>
            <person name="Albert R."/>
            <person name="Binder M."/>
            <person name="Bloem J."/>
            <person name="Labutti K."/>
            <person name="Salamov A."/>
            <person name="Andreopoulos B."/>
            <person name="Baker S."/>
            <person name="Barry K."/>
            <person name="Bills G."/>
            <person name="Bluhm B."/>
            <person name="Cannon C."/>
            <person name="Castanera R."/>
            <person name="Culley D."/>
            <person name="Daum C."/>
            <person name="Ezra D."/>
            <person name="Gonzalez J."/>
            <person name="Henrissat B."/>
            <person name="Kuo A."/>
            <person name="Liang C."/>
            <person name="Lipzen A."/>
            <person name="Lutzoni F."/>
            <person name="Magnuson J."/>
            <person name="Mondo S."/>
            <person name="Nolan M."/>
            <person name="Ohm R."/>
            <person name="Pangilinan J."/>
            <person name="Park H.-J."/>
            <person name="Ramirez L."/>
            <person name="Alfaro M."/>
            <person name="Sun H."/>
            <person name="Tritt A."/>
            <person name="Yoshinaga Y."/>
            <person name="Zwiers L.-H."/>
            <person name="Turgeon B."/>
            <person name="Goodwin S."/>
            <person name="Spatafora J."/>
            <person name="Crous P."/>
            <person name="Grigoriev I."/>
        </authorList>
    </citation>
    <scope>NUCLEOTIDE SEQUENCE</scope>
    <source>
        <strain evidence="13">CBS 207.26</strain>
    </source>
</reference>
<evidence type="ECO:0000256" key="10">
    <source>
        <dbReference type="ARBA" id="ARBA00038238"/>
    </source>
</evidence>
<comment type="function">
    <text evidence="8">Mutarotase converts alpha-aldose to the beta-anomer. It is active on D-glucose, L-arabinose, D-xylose, D-galactose, maltose and lactose.</text>
</comment>
<evidence type="ECO:0000259" key="12">
    <source>
        <dbReference type="Pfam" id="PF01370"/>
    </source>
</evidence>
<evidence type="ECO:0000256" key="6">
    <source>
        <dbReference type="ARBA" id="ARBA00023144"/>
    </source>
</evidence>
<dbReference type="UniPathway" id="UPA00214"/>
<evidence type="ECO:0000256" key="9">
    <source>
        <dbReference type="ARBA" id="ARBA00037955"/>
    </source>
</evidence>
<dbReference type="GO" id="GO:0006012">
    <property type="term" value="P:galactose metabolic process"/>
    <property type="evidence" value="ECO:0007669"/>
    <property type="project" value="UniProtKB-UniPathway"/>
</dbReference>
<evidence type="ECO:0000256" key="5">
    <source>
        <dbReference type="ARBA" id="ARBA00023027"/>
    </source>
</evidence>
<evidence type="ECO:0000313" key="14">
    <source>
        <dbReference type="Proteomes" id="UP000800200"/>
    </source>
</evidence>
<comment type="similarity">
    <text evidence="11">Belongs to the NAD(P)-dependent epimerase/dehydratase family.</text>
</comment>
<dbReference type="PANTHER" id="PTHR43725">
    <property type="entry name" value="UDP-GLUCOSE 4-EPIMERASE"/>
    <property type="match status" value="1"/>
</dbReference>
<dbReference type="GO" id="GO:0003978">
    <property type="term" value="F:UDP-glucose 4-epimerase activity"/>
    <property type="evidence" value="ECO:0007669"/>
    <property type="project" value="UniProtKB-UniRule"/>
</dbReference>
<feature type="domain" description="NAD-dependent epimerase/dehydratase" evidence="12">
    <location>
        <begin position="4"/>
        <end position="281"/>
    </location>
</feature>
<evidence type="ECO:0000256" key="8">
    <source>
        <dbReference type="ARBA" id="ARBA00037676"/>
    </source>
</evidence>
<dbReference type="CDD" id="cd05247">
    <property type="entry name" value="UDP_G4E_1_SDR_e"/>
    <property type="match status" value="1"/>
</dbReference>
<dbReference type="InterPro" id="IPR001509">
    <property type="entry name" value="Epimerase_deHydtase"/>
</dbReference>
<dbReference type="GO" id="GO:0005829">
    <property type="term" value="C:cytosol"/>
    <property type="evidence" value="ECO:0007669"/>
    <property type="project" value="TreeGrafter"/>
</dbReference>
<dbReference type="AlphaFoldDB" id="A0A6A6DYA1"/>
<gene>
    <name evidence="13" type="ORF">K469DRAFT_727104</name>
</gene>
<comment type="subunit">
    <text evidence="11">Homodimer.</text>
</comment>
<dbReference type="NCBIfam" id="TIGR01179">
    <property type="entry name" value="galE"/>
    <property type="match status" value="1"/>
</dbReference>
<keyword evidence="7 11" id="KW-0413">Isomerase</keyword>
<dbReference type="Pfam" id="PF01370">
    <property type="entry name" value="Epimerase"/>
    <property type="match status" value="1"/>
</dbReference>
<protein>
    <recommendedName>
        <fullName evidence="11">UDP-glucose 4-epimerase</fullName>
        <ecNumber evidence="11">5.1.3.2</ecNumber>
    </recommendedName>
</protein>
<dbReference type="Gene3D" id="3.90.25.10">
    <property type="entry name" value="UDP-galactose 4-epimerase, domain 1"/>
    <property type="match status" value="1"/>
</dbReference>
<keyword evidence="5 11" id="KW-0520">NAD</keyword>
<comment type="similarity">
    <text evidence="9">In the N-terminal section; belongs to the NAD(P)-dependent epimerase/dehydratase family.</text>
</comment>
<sequence>MGSILVTGGTGYLGSFTTLALLQAGYKVVAIDNLHNSCSESLNRIELICGKRPEFYELDITDEAALDGVFSEHSDIEGVIHFAALKSVGESSEIPLNYYHVNIYGTIVLLRCMARHNVTNLVFSSSATVYGDATRFPDMIPIPEDCPREPENPYGRTKHVVELLIKDHFEAQARQAKRRACDRNGKQWNAALLRYFNPCGAHPSGIMGEDPRGGSLNLIPVLGHVAVGKLEKLSVFGDDYDSIDGTMIRDYIHVLDLADGHLAALKYLQVAQPGVRAWNLGSGTGTTVYQMLKAFSRAAGRDIPYQVVGRRAGDVLNLTARASRATDELQWTTRLTLEDACADFWRWISNNPKGYDQDPPAILVKRVQSGAA</sequence>
<organism evidence="13 14">
    <name type="scientific">Zopfia rhizophila CBS 207.26</name>
    <dbReference type="NCBI Taxonomy" id="1314779"/>
    <lineage>
        <taxon>Eukaryota</taxon>
        <taxon>Fungi</taxon>
        <taxon>Dikarya</taxon>
        <taxon>Ascomycota</taxon>
        <taxon>Pezizomycotina</taxon>
        <taxon>Dothideomycetes</taxon>
        <taxon>Dothideomycetes incertae sedis</taxon>
        <taxon>Zopfiaceae</taxon>
        <taxon>Zopfia</taxon>
    </lineage>
</organism>
<evidence type="ECO:0000256" key="7">
    <source>
        <dbReference type="ARBA" id="ARBA00023235"/>
    </source>
</evidence>
<evidence type="ECO:0000256" key="4">
    <source>
        <dbReference type="ARBA" id="ARBA00005028"/>
    </source>
</evidence>
<keyword evidence="11" id="KW-0119">Carbohydrate metabolism</keyword>
<evidence type="ECO:0000256" key="3">
    <source>
        <dbReference type="ARBA" id="ARBA00004947"/>
    </source>
</evidence>
<evidence type="ECO:0000313" key="13">
    <source>
        <dbReference type="EMBL" id="KAF2184544.1"/>
    </source>
</evidence>
<comment type="catalytic activity">
    <reaction evidence="1 11">
        <text>UDP-alpha-D-glucose = UDP-alpha-D-galactose</text>
        <dbReference type="Rhea" id="RHEA:22168"/>
        <dbReference type="ChEBI" id="CHEBI:58885"/>
        <dbReference type="ChEBI" id="CHEBI:66914"/>
        <dbReference type="EC" id="5.1.3.2"/>
    </reaction>
</comment>
<dbReference type="EC" id="5.1.3.2" evidence="11"/>
<dbReference type="SUPFAM" id="SSF51735">
    <property type="entry name" value="NAD(P)-binding Rossmann-fold domains"/>
    <property type="match status" value="1"/>
</dbReference>
<keyword evidence="6" id="KW-0299">Galactose metabolism</keyword>
<dbReference type="PANTHER" id="PTHR43725:SF47">
    <property type="entry name" value="UDP-GLUCOSE 4-EPIMERASE"/>
    <property type="match status" value="1"/>
</dbReference>
<accession>A0A6A6DYA1</accession>